<dbReference type="CDD" id="cd18793">
    <property type="entry name" value="SF2_C_SNF"/>
    <property type="match status" value="1"/>
</dbReference>
<dbReference type="GO" id="GO:0015616">
    <property type="term" value="F:DNA translocase activity"/>
    <property type="evidence" value="ECO:0007669"/>
    <property type="project" value="TreeGrafter"/>
</dbReference>
<dbReference type="InterPro" id="IPR007110">
    <property type="entry name" value="Ig-like_dom"/>
</dbReference>
<keyword evidence="2" id="KW-0378">Hydrolase</keyword>
<gene>
    <name evidence="8" type="ORF">CROQUDRAFT_97881</name>
</gene>
<dbReference type="InterPro" id="IPR014001">
    <property type="entry name" value="Helicase_ATP-bd"/>
</dbReference>
<feature type="domain" description="Helicase C-terminal" evidence="7">
    <location>
        <begin position="726"/>
        <end position="890"/>
    </location>
</feature>
<dbReference type="InterPro" id="IPR027417">
    <property type="entry name" value="P-loop_NTPase"/>
</dbReference>
<organism evidence="8 9">
    <name type="scientific">Cronartium quercuum f. sp. fusiforme G11</name>
    <dbReference type="NCBI Taxonomy" id="708437"/>
    <lineage>
        <taxon>Eukaryota</taxon>
        <taxon>Fungi</taxon>
        <taxon>Dikarya</taxon>
        <taxon>Basidiomycota</taxon>
        <taxon>Pucciniomycotina</taxon>
        <taxon>Pucciniomycetes</taxon>
        <taxon>Pucciniales</taxon>
        <taxon>Coleosporiaceae</taxon>
        <taxon>Cronartium</taxon>
    </lineage>
</organism>
<dbReference type="InterPro" id="IPR050496">
    <property type="entry name" value="SNF2_RAD54_helicase_repair"/>
</dbReference>
<evidence type="ECO:0000313" key="8">
    <source>
        <dbReference type="EMBL" id="KAG0142161.1"/>
    </source>
</evidence>
<dbReference type="GO" id="GO:0016787">
    <property type="term" value="F:hydrolase activity"/>
    <property type="evidence" value="ECO:0007669"/>
    <property type="project" value="UniProtKB-KW"/>
</dbReference>
<evidence type="ECO:0000256" key="1">
    <source>
        <dbReference type="ARBA" id="ARBA00022741"/>
    </source>
</evidence>
<dbReference type="PROSITE" id="PS51192">
    <property type="entry name" value="HELICASE_ATP_BIND_1"/>
    <property type="match status" value="1"/>
</dbReference>
<evidence type="ECO:0000259" key="5">
    <source>
        <dbReference type="PROSITE" id="PS50835"/>
    </source>
</evidence>
<feature type="compositionally biased region" description="Low complexity" evidence="4">
    <location>
        <begin position="157"/>
        <end position="166"/>
    </location>
</feature>
<keyword evidence="3" id="KW-0067">ATP-binding</keyword>
<reference evidence="8" key="1">
    <citation type="submission" date="2013-11" db="EMBL/GenBank/DDBJ databases">
        <title>Genome sequence of the fusiform rust pathogen reveals effectors for host alternation and coevolution with pine.</title>
        <authorList>
            <consortium name="DOE Joint Genome Institute"/>
            <person name="Smith K."/>
            <person name="Pendleton A."/>
            <person name="Kubisiak T."/>
            <person name="Anderson C."/>
            <person name="Salamov A."/>
            <person name="Aerts A."/>
            <person name="Riley R."/>
            <person name="Clum A."/>
            <person name="Lindquist E."/>
            <person name="Ence D."/>
            <person name="Campbell M."/>
            <person name="Kronenberg Z."/>
            <person name="Feau N."/>
            <person name="Dhillon B."/>
            <person name="Hamelin R."/>
            <person name="Burleigh J."/>
            <person name="Smith J."/>
            <person name="Yandell M."/>
            <person name="Nelson C."/>
            <person name="Grigoriev I."/>
            <person name="Davis J."/>
        </authorList>
    </citation>
    <scope>NUCLEOTIDE SEQUENCE</scope>
    <source>
        <strain evidence="8">G11</strain>
    </source>
</reference>
<feature type="compositionally biased region" description="Polar residues" evidence="4">
    <location>
        <begin position="172"/>
        <end position="183"/>
    </location>
</feature>
<dbReference type="PANTHER" id="PTHR45629">
    <property type="entry name" value="SNF2/RAD54 FAMILY MEMBER"/>
    <property type="match status" value="1"/>
</dbReference>
<dbReference type="Proteomes" id="UP000886653">
    <property type="component" value="Unassembled WGS sequence"/>
</dbReference>
<comment type="caution">
    <text evidence="8">The sequence shown here is derived from an EMBL/GenBank/DDBJ whole genome shotgun (WGS) entry which is preliminary data.</text>
</comment>
<protein>
    <recommendedName>
        <fullName evidence="10">DNA repair and recombination protein RAD54B</fullName>
    </recommendedName>
</protein>
<evidence type="ECO:0000256" key="2">
    <source>
        <dbReference type="ARBA" id="ARBA00022801"/>
    </source>
</evidence>
<dbReference type="EMBL" id="MU167358">
    <property type="protein sequence ID" value="KAG0142161.1"/>
    <property type="molecule type" value="Genomic_DNA"/>
</dbReference>
<keyword evidence="9" id="KW-1185">Reference proteome</keyword>
<evidence type="ECO:0000256" key="3">
    <source>
        <dbReference type="ARBA" id="ARBA00022840"/>
    </source>
</evidence>
<dbReference type="InterPro" id="IPR000330">
    <property type="entry name" value="SNF2_N"/>
</dbReference>
<dbReference type="Pfam" id="PF00271">
    <property type="entry name" value="Helicase_C"/>
    <property type="match status" value="1"/>
</dbReference>
<dbReference type="Gene3D" id="3.40.50.300">
    <property type="entry name" value="P-loop containing nucleotide triphosphate hydrolases"/>
    <property type="match status" value="1"/>
</dbReference>
<dbReference type="PANTHER" id="PTHR45629:SF7">
    <property type="entry name" value="DNA EXCISION REPAIR PROTEIN ERCC-6-RELATED"/>
    <property type="match status" value="1"/>
</dbReference>
<dbReference type="GO" id="GO:0007131">
    <property type="term" value="P:reciprocal meiotic recombination"/>
    <property type="evidence" value="ECO:0007669"/>
    <property type="project" value="TreeGrafter"/>
</dbReference>
<proteinExistence type="predicted"/>
<dbReference type="CDD" id="cd18004">
    <property type="entry name" value="DEXHc_RAD54"/>
    <property type="match status" value="1"/>
</dbReference>
<keyword evidence="1" id="KW-0547">Nucleotide-binding</keyword>
<evidence type="ECO:0000256" key="4">
    <source>
        <dbReference type="SAM" id="MobiDB-lite"/>
    </source>
</evidence>
<dbReference type="PROSITE" id="PS51194">
    <property type="entry name" value="HELICASE_CTER"/>
    <property type="match status" value="1"/>
</dbReference>
<dbReference type="InterPro" id="IPR049730">
    <property type="entry name" value="SNF2/RAD54-like_C"/>
</dbReference>
<dbReference type="SUPFAM" id="SSF52540">
    <property type="entry name" value="P-loop containing nucleoside triphosphate hydrolases"/>
    <property type="match status" value="2"/>
</dbReference>
<dbReference type="OrthoDB" id="413460at2759"/>
<dbReference type="GO" id="GO:0005634">
    <property type="term" value="C:nucleus"/>
    <property type="evidence" value="ECO:0007669"/>
    <property type="project" value="TreeGrafter"/>
</dbReference>
<dbReference type="AlphaFoldDB" id="A0A9P6T7P4"/>
<dbReference type="InterPro" id="IPR038718">
    <property type="entry name" value="SNF2-like_sf"/>
</dbReference>
<dbReference type="FunFam" id="3.40.50.10810:FF:000020">
    <property type="entry name" value="DNA repair and recombination protein RAD54B"/>
    <property type="match status" value="1"/>
</dbReference>
<dbReference type="InterPro" id="IPR001650">
    <property type="entry name" value="Helicase_C-like"/>
</dbReference>
<dbReference type="Gene3D" id="3.40.50.10810">
    <property type="entry name" value="Tandem AAA-ATPase domain"/>
    <property type="match status" value="1"/>
</dbReference>
<feature type="domain" description="Helicase ATP-binding" evidence="6">
    <location>
        <begin position="406"/>
        <end position="576"/>
    </location>
</feature>
<dbReference type="Pfam" id="PF00176">
    <property type="entry name" value="SNF2-rel_dom"/>
    <property type="match status" value="1"/>
</dbReference>
<evidence type="ECO:0000259" key="6">
    <source>
        <dbReference type="PROSITE" id="PS51192"/>
    </source>
</evidence>
<dbReference type="PROSITE" id="PS50835">
    <property type="entry name" value="IG_LIKE"/>
    <property type="match status" value="1"/>
</dbReference>
<dbReference type="SMART" id="SM00490">
    <property type="entry name" value="HELICc"/>
    <property type="match status" value="1"/>
</dbReference>
<dbReference type="GO" id="GO:0000724">
    <property type="term" value="P:double-strand break repair via homologous recombination"/>
    <property type="evidence" value="ECO:0007669"/>
    <property type="project" value="TreeGrafter"/>
</dbReference>
<evidence type="ECO:0000313" key="9">
    <source>
        <dbReference type="Proteomes" id="UP000886653"/>
    </source>
</evidence>
<evidence type="ECO:0008006" key="10">
    <source>
        <dbReference type="Google" id="ProtNLM"/>
    </source>
</evidence>
<dbReference type="Gene3D" id="1.20.120.850">
    <property type="entry name" value="SWI2/SNF2 ATPases, N-terminal domain"/>
    <property type="match status" value="1"/>
</dbReference>
<dbReference type="SMART" id="SM00487">
    <property type="entry name" value="DEXDc"/>
    <property type="match status" value="1"/>
</dbReference>
<dbReference type="GO" id="GO:0005524">
    <property type="term" value="F:ATP binding"/>
    <property type="evidence" value="ECO:0007669"/>
    <property type="project" value="InterPro"/>
</dbReference>
<name>A0A9P6T7P4_9BASI</name>
<feature type="domain" description="Ig-like" evidence="5">
    <location>
        <begin position="174"/>
        <end position="221"/>
    </location>
</feature>
<feature type="compositionally biased region" description="Polar residues" evidence="4">
    <location>
        <begin position="138"/>
        <end position="147"/>
    </location>
</feature>
<evidence type="ECO:0000259" key="7">
    <source>
        <dbReference type="PROSITE" id="PS51194"/>
    </source>
</evidence>
<sequence length="1047" mass="116545">MWRKPQTRKHKTWDGDGLLYIKENGYVLKCRETGKEISSGLLPSGWSAEPGKEYSIGGKDVEIDEVLTREQAEREMKSTMAEGILPPDRPLASQKVVPPWRPPMMATTPAGRAPSISRGQMPVKSLGSRPFRPPSRLAVTSNVQAKANQDERGMNLSKPFSGPSSFKKQRLSEPSVTHASSTAIPERTDATEGPQTSHFSCLYRKVQSSLPKKNVTWEGDGFLILFPSQSGTMAVLKDSLNGKTLGSMMLSAQVNVRSGASIKVGNKQLEIQRPATASEVQNLESGQNRHDEEVGWTDIVKNIDTNAQFKNPLPSAETSFGNKNTKPFFDPNVPGAVVFSKPTTDWLSNHNPKFAHPAARLLKNNQLMLVIRNAPVVDVVLDPRLSRCMRPHQFDGVKFMYECTMGMREHDASGCILADTMGLGKSLQAIALLWTLLRQNPLEGKGPVIQRAMIVSPVTLVKNWAREIKKWLGRSRIHVFAADSKTNFRTFTSSSYYNVLIIGYEKLRTLVEEINGVYPPIGLIIADEGHRLKSIEAKTTQALRSLKTRRRVVLTGTPIQNNLNEYYAMVDFVNPGILSDFKTFKKTYEQPILKSREPGSSPAQKELGQSRADELAELSNSYVLRRGSDVIAHHLPPRHDYCVFIALTATQKKIYKSILASPETRAVFAGESSQHLVLINTLKKLCNSAGLLMDEHSIASLAQSASSLFPQWVTREEINLSGKLIALASFLKVLRADTDEKIILVSNFTSTLDIIQAHCHSEGYSFCRLDGKTPQNKRDDIVQTFNRVTARSQFVFLLSSKSGGVGLNLIGASRLILFDSDWNPATDLQAMARIWRQGQKKPCHIYRFLSTGALDECIFQRQVTKTGLASDLIKDSGGTQESSDRGNTFTSDELRRLFELHTESSCHTHDLLGCKCLEPKDVEVLESTAQDCESDEESLPDTCEIFQPASQYKPLPVQRKTRKKLAELETWDHISPLSADSADELEDVVLKRAIVDLKKKVTQLDTENDDEEVNEHSSFLTRGGEITFVFHKTNTVMGTNEDQGRGM</sequence>
<feature type="region of interest" description="Disordered" evidence="4">
    <location>
        <begin position="106"/>
        <end position="195"/>
    </location>
</feature>
<accession>A0A9P6T7P4</accession>